<dbReference type="SMART" id="SM00738">
    <property type="entry name" value="NGN"/>
    <property type="match status" value="1"/>
</dbReference>
<dbReference type="InterPro" id="IPR043425">
    <property type="entry name" value="NusG-like"/>
</dbReference>
<keyword evidence="2" id="KW-0805">Transcription regulation</keyword>
<evidence type="ECO:0000313" key="5">
    <source>
        <dbReference type="EMBL" id="SKB48289.1"/>
    </source>
</evidence>
<proteinExistence type="predicted"/>
<feature type="domain" description="NusG-like N-terminal" evidence="4">
    <location>
        <begin position="12"/>
        <end position="109"/>
    </location>
</feature>
<dbReference type="OrthoDB" id="9796143at2"/>
<dbReference type="InterPro" id="IPR036735">
    <property type="entry name" value="NGN_dom_sf"/>
</dbReference>
<dbReference type="RefSeq" id="WP_139375192.1">
    <property type="nucleotide sequence ID" value="NZ_FUZF01000002.1"/>
</dbReference>
<dbReference type="InterPro" id="IPR006645">
    <property type="entry name" value="NGN-like_dom"/>
</dbReference>
<organism evidence="5 6">
    <name type="scientific">Sphingobacterium nematocida</name>
    <dbReference type="NCBI Taxonomy" id="1513896"/>
    <lineage>
        <taxon>Bacteria</taxon>
        <taxon>Pseudomonadati</taxon>
        <taxon>Bacteroidota</taxon>
        <taxon>Sphingobacteriia</taxon>
        <taxon>Sphingobacteriales</taxon>
        <taxon>Sphingobacteriaceae</taxon>
        <taxon>Sphingobacterium</taxon>
    </lineage>
</organism>
<dbReference type="PANTHER" id="PTHR30265:SF4">
    <property type="entry name" value="KOW MOTIF FAMILY PROTEIN, EXPRESSED"/>
    <property type="match status" value="1"/>
</dbReference>
<dbReference type="Proteomes" id="UP000190150">
    <property type="component" value="Unassembled WGS sequence"/>
</dbReference>
<dbReference type="Gene3D" id="3.30.70.940">
    <property type="entry name" value="NusG, N-terminal domain"/>
    <property type="match status" value="1"/>
</dbReference>
<evidence type="ECO:0000256" key="1">
    <source>
        <dbReference type="ARBA" id="ARBA00022814"/>
    </source>
</evidence>
<gene>
    <name evidence="5" type="ORF">SAMN05660841_00797</name>
</gene>
<dbReference type="STRING" id="1513896.SAMN05660841_00797"/>
<dbReference type="SUPFAM" id="SSF82679">
    <property type="entry name" value="N-utilization substance G protein NusG, N-terminal domain"/>
    <property type="match status" value="1"/>
</dbReference>
<evidence type="ECO:0000259" key="4">
    <source>
        <dbReference type="SMART" id="SM00738"/>
    </source>
</evidence>
<dbReference type="CDD" id="cd09895">
    <property type="entry name" value="NGN_SP_UpxY"/>
    <property type="match status" value="1"/>
</dbReference>
<name>A0A1T5BMG6_9SPHI</name>
<dbReference type="AlphaFoldDB" id="A0A1T5BMG6"/>
<dbReference type="NCBIfam" id="NF033644">
    <property type="entry name" value="antiterm_UpxY"/>
    <property type="match status" value="1"/>
</dbReference>
<dbReference type="GO" id="GO:0031564">
    <property type="term" value="P:transcription antitermination"/>
    <property type="evidence" value="ECO:0007669"/>
    <property type="project" value="UniProtKB-KW"/>
</dbReference>
<evidence type="ECO:0000256" key="2">
    <source>
        <dbReference type="ARBA" id="ARBA00023015"/>
    </source>
</evidence>
<evidence type="ECO:0000256" key="3">
    <source>
        <dbReference type="ARBA" id="ARBA00023163"/>
    </source>
</evidence>
<sequence length="184" mass="21532">MEMGLNYKRKLEKNWLVIYVRPRWEKKVDRLLQEQGVETFCPLRTTENQWADRKKKVSVPLFTGYVFVKIDDRDLTKVRYTLGVINYIYFMGKPAVIRESEIEQLKELVKTYNNLEIINLNDLSPGDRVRIRSGLFYNHEGKIIKVQGKTVLMSLDHIECALVTCIEINHLVKASPLNTALCTR</sequence>
<dbReference type="GO" id="GO:0006354">
    <property type="term" value="P:DNA-templated transcription elongation"/>
    <property type="evidence" value="ECO:0007669"/>
    <property type="project" value="InterPro"/>
</dbReference>
<dbReference type="PANTHER" id="PTHR30265">
    <property type="entry name" value="RHO-INTERACTING TRANSCRIPTION TERMINATION FACTOR NUSG"/>
    <property type="match status" value="1"/>
</dbReference>
<keyword evidence="3" id="KW-0804">Transcription</keyword>
<reference evidence="6" key="1">
    <citation type="submission" date="2017-02" db="EMBL/GenBank/DDBJ databases">
        <authorList>
            <person name="Varghese N."/>
            <person name="Submissions S."/>
        </authorList>
    </citation>
    <scope>NUCLEOTIDE SEQUENCE [LARGE SCALE GENOMIC DNA]</scope>
    <source>
        <strain evidence="6">DSM 24091</strain>
    </source>
</reference>
<dbReference type="Pfam" id="PF02357">
    <property type="entry name" value="NusG"/>
    <property type="match status" value="1"/>
</dbReference>
<evidence type="ECO:0000313" key="6">
    <source>
        <dbReference type="Proteomes" id="UP000190150"/>
    </source>
</evidence>
<keyword evidence="1" id="KW-0889">Transcription antitermination</keyword>
<protein>
    <submittedName>
        <fullName evidence="5">Transcription antitermination factor NusG</fullName>
    </submittedName>
</protein>
<keyword evidence="6" id="KW-1185">Reference proteome</keyword>
<accession>A0A1T5BMG6</accession>
<dbReference type="EMBL" id="FUZF01000002">
    <property type="protein sequence ID" value="SKB48289.1"/>
    <property type="molecule type" value="Genomic_DNA"/>
</dbReference>